<keyword evidence="9" id="KW-1185">Reference proteome</keyword>
<feature type="repeat" description="TPR" evidence="6">
    <location>
        <begin position="678"/>
        <end position="711"/>
    </location>
</feature>
<evidence type="ECO:0000313" key="9">
    <source>
        <dbReference type="Proteomes" id="UP001516023"/>
    </source>
</evidence>
<feature type="repeat" description="TPR" evidence="6">
    <location>
        <begin position="712"/>
        <end position="745"/>
    </location>
</feature>
<dbReference type="SUPFAM" id="SSF48452">
    <property type="entry name" value="TPR-like"/>
    <property type="match status" value="2"/>
</dbReference>
<evidence type="ECO:0000256" key="4">
    <source>
        <dbReference type="ARBA" id="ARBA00023242"/>
    </source>
</evidence>
<keyword evidence="2" id="KW-0677">Repeat</keyword>
<dbReference type="Gene3D" id="1.25.40.10">
    <property type="entry name" value="Tetratricopeptide repeat domain"/>
    <property type="match status" value="4"/>
</dbReference>
<name>A0ABD3QXV7_9STRA</name>
<comment type="similarity">
    <text evidence="5">Belongs to the APC3/CDC27 family.</text>
</comment>
<organism evidence="8 9">
    <name type="scientific">Cyclotella cryptica</name>
    <dbReference type="NCBI Taxonomy" id="29204"/>
    <lineage>
        <taxon>Eukaryota</taxon>
        <taxon>Sar</taxon>
        <taxon>Stramenopiles</taxon>
        <taxon>Ochrophyta</taxon>
        <taxon>Bacillariophyta</taxon>
        <taxon>Coscinodiscophyceae</taxon>
        <taxon>Thalassiosirophycidae</taxon>
        <taxon>Stephanodiscales</taxon>
        <taxon>Stephanodiscaceae</taxon>
        <taxon>Cyclotella</taxon>
    </lineage>
</organism>
<feature type="compositionally biased region" description="Basic residues" evidence="7">
    <location>
        <begin position="426"/>
        <end position="436"/>
    </location>
</feature>
<comment type="caution">
    <text evidence="8">The sequence shown here is derived from an EMBL/GenBank/DDBJ whole genome shotgun (WGS) entry which is preliminary data.</text>
</comment>
<proteinExistence type="inferred from homology"/>
<feature type="region of interest" description="Disordered" evidence="7">
    <location>
        <begin position="416"/>
        <end position="455"/>
    </location>
</feature>
<dbReference type="InterPro" id="IPR011990">
    <property type="entry name" value="TPR-like_helical_dom_sf"/>
</dbReference>
<accession>A0ABD3QXV7</accession>
<dbReference type="PANTHER" id="PTHR12558:SF13">
    <property type="entry name" value="CELL DIVISION CYCLE PROTEIN 27 HOMOLOG"/>
    <property type="match status" value="1"/>
</dbReference>
<evidence type="ECO:0000313" key="8">
    <source>
        <dbReference type="EMBL" id="KAL3804396.1"/>
    </source>
</evidence>
<dbReference type="Pfam" id="PF12895">
    <property type="entry name" value="ANAPC3"/>
    <property type="match status" value="1"/>
</dbReference>
<feature type="repeat" description="TPR" evidence="6">
    <location>
        <begin position="176"/>
        <end position="209"/>
    </location>
</feature>
<evidence type="ECO:0000256" key="1">
    <source>
        <dbReference type="ARBA" id="ARBA00004123"/>
    </source>
</evidence>
<evidence type="ECO:0000256" key="7">
    <source>
        <dbReference type="SAM" id="MobiDB-lite"/>
    </source>
</evidence>
<evidence type="ECO:0000256" key="3">
    <source>
        <dbReference type="ARBA" id="ARBA00022803"/>
    </source>
</evidence>
<dbReference type="InterPro" id="IPR019734">
    <property type="entry name" value="TPR_rpt"/>
</dbReference>
<dbReference type="PROSITE" id="PS50293">
    <property type="entry name" value="TPR_REGION"/>
    <property type="match status" value="2"/>
</dbReference>
<dbReference type="Pfam" id="PF13176">
    <property type="entry name" value="TPR_7"/>
    <property type="match status" value="1"/>
</dbReference>
<dbReference type="InterPro" id="IPR013105">
    <property type="entry name" value="TPR_2"/>
</dbReference>
<dbReference type="Proteomes" id="UP001516023">
    <property type="component" value="Unassembled WGS sequence"/>
</dbReference>
<feature type="repeat" description="TPR" evidence="6">
    <location>
        <begin position="644"/>
        <end position="677"/>
    </location>
</feature>
<dbReference type="PROSITE" id="PS50005">
    <property type="entry name" value="TPR"/>
    <property type="match status" value="6"/>
</dbReference>
<feature type="region of interest" description="Disordered" evidence="7">
    <location>
        <begin position="487"/>
        <end position="509"/>
    </location>
</feature>
<sequence>MVSAVAVAVETPATHYDHPISPDEIVYTSLIQTYLNLLCYDNATFLAERLAASYPHSENAIYLLAYCHYRRGSAKSARSILLERWMATNAAGNEGSAVDAELERVRNSARYLLAKCCFDLGLYGEAEEALLRHCREVFGKSVSGGALGGVKIRGNVNEVMDAWIVQTSPCPIPNGPAGLHLLGNICRKSNRRQRAIEYYRLSLKLDPLMWTSYEAICELGGPVGSADEADDPKSVFGVSAPTLSHGNLEAIARDLHHSIPIRIGDKSNNIEVDKVSPSQEPYDSFKLNRCPTPSTPYSGFDRMKIDGNSTSASSQIFTSAKHGRASDIHNHVNRPGTASTIAPRSRARGDSLPQTNLFNVTPALAPQQSFRSPILETPGAAATPHTQVEPPSAIGYANKVLDQARRVAAGLYYEPSPEAINPRTRSPPRGHPTRRRILLDSHSNPDKAPIPDSAMGVNLSFSTNIPLTPHDASSPFHAGLSSVKGEKRALSPMELASRKKHGQEKTEMDNPDQVEMATGHAGGYFELDPATEAHFVGKALQLLCTFGAAYKYLCQYRSHDTLEILREVPHAQINSGWVQHQIGRAYFEMSDYQNAERALVKMQQLEPHRMKGLDVLSTALWHLKKEVELSDLAQKAVDFDRMAPEAWFVVGNCFSFQKEHDTAITFFHRSIQLDPTYTYAHTLCGHEYMSNEDFDKAISCYRDAIRVDSRHYNAWYGLGAIYFRQEKFDLAEYHFQRALEINQQSSVLHCHLGMAQHHNGKTFDALETLAGAFLLDPRNPQAHYQRATIFMSLDRPQEALLELEKVRSAAPREASVHFNMGKVLKRLGQPEKAMRCFLTALDLDPKDNNLVKARFTARQGQSLT</sequence>
<dbReference type="Pfam" id="PF07719">
    <property type="entry name" value="TPR_2"/>
    <property type="match status" value="1"/>
</dbReference>
<evidence type="ECO:0000256" key="2">
    <source>
        <dbReference type="ARBA" id="ARBA00022737"/>
    </source>
</evidence>
<dbReference type="Pfam" id="PF13432">
    <property type="entry name" value="TPR_16"/>
    <property type="match status" value="1"/>
</dbReference>
<evidence type="ECO:0000256" key="5">
    <source>
        <dbReference type="ARBA" id="ARBA00038210"/>
    </source>
</evidence>
<comment type="subcellular location">
    <subcellularLocation>
        <location evidence="1">Nucleus</location>
    </subcellularLocation>
</comment>
<dbReference type="SMART" id="SM00028">
    <property type="entry name" value="TPR"/>
    <property type="match status" value="8"/>
</dbReference>
<dbReference type="FunFam" id="1.25.40.10:FF:000018">
    <property type="entry name" value="Cell division cycle protein 27 homolog B"/>
    <property type="match status" value="1"/>
</dbReference>
<feature type="repeat" description="TPR" evidence="6">
    <location>
        <begin position="576"/>
        <end position="609"/>
    </location>
</feature>
<protein>
    <submittedName>
        <fullName evidence="8">Uncharacterized protein</fullName>
    </submittedName>
</protein>
<dbReference type="GO" id="GO:0005634">
    <property type="term" value="C:nucleus"/>
    <property type="evidence" value="ECO:0007669"/>
    <property type="project" value="UniProtKB-SubCell"/>
</dbReference>
<feature type="region of interest" description="Disordered" evidence="7">
    <location>
        <begin position="322"/>
        <end position="353"/>
    </location>
</feature>
<keyword evidence="3 6" id="KW-0802">TPR repeat</keyword>
<gene>
    <name evidence="8" type="ORF">HJC23_011324</name>
</gene>
<dbReference type="EMBL" id="JABMIG020000008">
    <property type="protein sequence ID" value="KAL3804396.1"/>
    <property type="molecule type" value="Genomic_DNA"/>
</dbReference>
<dbReference type="PANTHER" id="PTHR12558">
    <property type="entry name" value="CELL DIVISION CYCLE 16,23,27"/>
    <property type="match status" value="1"/>
</dbReference>
<dbReference type="AlphaFoldDB" id="A0ABD3QXV7"/>
<evidence type="ECO:0000256" key="6">
    <source>
        <dbReference type="PROSITE-ProRule" id="PRU00339"/>
    </source>
</evidence>
<feature type="repeat" description="TPR" evidence="6">
    <location>
        <begin position="814"/>
        <end position="847"/>
    </location>
</feature>
<dbReference type="Pfam" id="PF13181">
    <property type="entry name" value="TPR_8"/>
    <property type="match status" value="1"/>
</dbReference>
<reference evidence="8 9" key="1">
    <citation type="journal article" date="2020" name="G3 (Bethesda)">
        <title>Improved Reference Genome for Cyclotella cryptica CCMP332, a Model for Cell Wall Morphogenesis, Salinity Adaptation, and Lipid Production in Diatoms (Bacillariophyta).</title>
        <authorList>
            <person name="Roberts W.R."/>
            <person name="Downey K.M."/>
            <person name="Ruck E.C."/>
            <person name="Traller J.C."/>
            <person name="Alverson A.J."/>
        </authorList>
    </citation>
    <scope>NUCLEOTIDE SEQUENCE [LARGE SCALE GENOMIC DNA]</scope>
    <source>
        <strain evidence="8 9">CCMP332</strain>
    </source>
</reference>
<keyword evidence="4" id="KW-0539">Nucleus</keyword>